<dbReference type="NCBIfam" id="TIGR03620">
    <property type="entry name" value="F420_MSMEG_4141"/>
    <property type="match status" value="1"/>
</dbReference>
<evidence type="ECO:0000313" key="3">
    <source>
        <dbReference type="Proteomes" id="UP000239494"/>
    </source>
</evidence>
<keyword evidence="3" id="KW-1185">Reference proteome</keyword>
<dbReference type="SUPFAM" id="SSF51679">
    <property type="entry name" value="Bacterial luciferase-like"/>
    <property type="match status" value="1"/>
</dbReference>
<protein>
    <submittedName>
        <fullName evidence="2">Putative F420-dependent oxidoreductase</fullName>
    </submittedName>
</protein>
<organism evidence="2 3">
    <name type="scientific">Umezawaea tangerina</name>
    <dbReference type="NCBI Taxonomy" id="84725"/>
    <lineage>
        <taxon>Bacteria</taxon>
        <taxon>Bacillati</taxon>
        <taxon>Actinomycetota</taxon>
        <taxon>Actinomycetes</taxon>
        <taxon>Pseudonocardiales</taxon>
        <taxon>Pseudonocardiaceae</taxon>
        <taxon>Umezawaea</taxon>
    </lineage>
</organism>
<accession>A0A2T0SNA0</accession>
<feature type="domain" description="Luciferase-like" evidence="1">
    <location>
        <begin position="19"/>
        <end position="216"/>
    </location>
</feature>
<dbReference type="AlphaFoldDB" id="A0A2T0SNA0"/>
<dbReference type="Pfam" id="PF00296">
    <property type="entry name" value="Bac_luciferase"/>
    <property type="match status" value="1"/>
</dbReference>
<dbReference type="InterPro" id="IPR050564">
    <property type="entry name" value="F420-G6PD/mer"/>
</dbReference>
<dbReference type="CDD" id="cd01097">
    <property type="entry name" value="Tetrahydromethanopterin_reductase"/>
    <property type="match status" value="1"/>
</dbReference>
<dbReference type="RefSeq" id="WP_106194451.1">
    <property type="nucleotide sequence ID" value="NZ_PVTF01000015.1"/>
</dbReference>
<dbReference type="PANTHER" id="PTHR43244">
    <property type="match status" value="1"/>
</dbReference>
<reference evidence="2 3" key="1">
    <citation type="submission" date="2018-03" db="EMBL/GenBank/DDBJ databases">
        <title>Genomic Encyclopedia of Archaeal and Bacterial Type Strains, Phase II (KMG-II): from individual species to whole genera.</title>
        <authorList>
            <person name="Goeker M."/>
        </authorList>
    </citation>
    <scope>NUCLEOTIDE SEQUENCE [LARGE SCALE GENOMIC DNA]</scope>
    <source>
        <strain evidence="2 3">DSM 44720</strain>
    </source>
</reference>
<dbReference type="Proteomes" id="UP000239494">
    <property type="component" value="Unassembled WGS sequence"/>
</dbReference>
<dbReference type="GO" id="GO:0016705">
    <property type="term" value="F:oxidoreductase activity, acting on paired donors, with incorporation or reduction of molecular oxygen"/>
    <property type="evidence" value="ECO:0007669"/>
    <property type="project" value="InterPro"/>
</dbReference>
<gene>
    <name evidence="2" type="ORF">CLV43_115161</name>
</gene>
<dbReference type="PANTHER" id="PTHR43244:SF2">
    <property type="entry name" value="CONSERVED HYPOTHETICAL ALANINE AND PROLINE-RICH PROTEIN"/>
    <property type="match status" value="1"/>
</dbReference>
<sequence>MNGERLDLGRVGVWTNHLDTFPIAVALQAAVELEDLGCPALWLTETTGREALTQASIVLGATRRMTVATGVATIYGRDPVTMAQAQRTLAEAHPGRFLLGLGVSHPWFVEEVRGQVFGKRVPSMRSYLDRMDTASFGPPDGGKEAPRVIGAVGPRMLALAAERTDGAFPFCVPVEHTRRTRELMGPDAFLAVEQAVVLTSDRERARALARSYIAASLPNRGPVLADLGYRLELDGPAGDRLVEALVVWGGLAEIEARAQEHLAAGADHVCLYVIGAPSDRPPLPEWRALAPLFG</sequence>
<dbReference type="InterPro" id="IPR011251">
    <property type="entry name" value="Luciferase-like_dom"/>
</dbReference>
<evidence type="ECO:0000259" key="1">
    <source>
        <dbReference type="Pfam" id="PF00296"/>
    </source>
</evidence>
<proteinExistence type="predicted"/>
<dbReference type="InterPro" id="IPR019922">
    <property type="entry name" value="Lucif-like_OxRdatse_MSMEG_4141"/>
</dbReference>
<dbReference type="OrthoDB" id="4760590at2"/>
<dbReference type="EMBL" id="PVTF01000015">
    <property type="protein sequence ID" value="PRY34884.1"/>
    <property type="molecule type" value="Genomic_DNA"/>
</dbReference>
<name>A0A2T0SNA0_9PSEU</name>
<comment type="caution">
    <text evidence="2">The sequence shown here is derived from an EMBL/GenBank/DDBJ whole genome shotgun (WGS) entry which is preliminary data.</text>
</comment>
<dbReference type="Gene3D" id="3.20.20.30">
    <property type="entry name" value="Luciferase-like domain"/>
    <property type="match status" value="1"/>
</dbReference>
<dbReference type="InterPro" id="IPR036661">
    <property type="entry name" value="Luciferase-like_sf"/>
</dbReference>
<evidence type="ECO:0000313" key="2">
    <source>
        <dbReference type="EMBL" id="PRY34884.1"/>
    </source>
</evidence>